<name>A0A5B7IS18_PORTR</name>
<dbReference type="EMBL" id="VSRR010066900">
    <property type="protein sequence ID" value="MPC84949.1"/>
    <property type="molecule type" value="Genomic_DNA"/>
</dbReference>
<evidence type="ECO:0000313" key="2">
    <source>
        <dbReference type="EMBL" id="MPC84949.1"/>
    </source>
</evidence>
<keyword evidence="3" id="KW-1185">Reference proteome</keyword>
<gene>
    <name evidence="2" type="ORF">E2C01_079703</name>
</gene>
<accession>A0A5B7IS18</accession>
<evidence type="ECO:0000313" key="3">
    <source>
        <dbReference type="Proteomes" id="UP000324222"/>
    </source>
</evidence>
<feature type="compositionally biased region" description="Low complexity" evidence="1">
    <location>
        <begin position="1"/>
        <end position="20"/>
    </location>
</feature>
<feature type="region of interest" description="Disordered" evidence="1">
    <location>
        <begin position="1"/>
        <end position="41"/>
    </location>
</feature>
<dbReference type="AlphaFoldDB" id="A0A5B7IS18"/>
<comment type="caution">
    <text evidence="2">The sequence shown here is derived from an EMBL/GenBank/DDBJ whole genome shotgun (WGS) entry which is preliminary data.</text>
</comment>
<reference evidence="2 3" key="1">
    <citation type="submission" date="2019-05" db="EMBL/GenBank/DDBJ databases">
        <title>Another draft genome of Portunus trituberculatus and its Hox gene families provides insights of decapod evolution.</title>
        <authorList>
            <person name="Jeong J.-H."/>
            <person name="Song I."/>
            <person name="Kim S."/>
            <person name="Choi T."/>
            <person name="Kim D."/>
            <person name="Ryu S."/>
            <person name="Kim W."/>
        </authorList>
    </citation>
    <scope>NUCLEOTIDE SEQUENCE [LARGE SCALE GENOMIC DNA]</scope>
    <source>
        <tissue evidence="2">Muscle</tissue>
    </source>
</reference>
<organism evidence="2 3">
    <name type="scientific">Portunus trituberculatus</name>
    <name type="common">Swimming crab</name>
    <name type="synonym">Neptunus trituberculatus</name>
    <dbReference type="NCBI Taxonomy" id="210409"/>
    <lineage>
        <taxon>Eukaryota</taxon>
        <taxon>Metazoa</taxon>
        <taxon>Ecdysozoa</taxon>
        <taxon>Arthropoda</taxon>
        <taxon>Crustacea</taxon>
        <taxon>Multicrustacea</taxon>
        <taxon>Malacostraca</taxon>
        <taxon>Eumalacostraca</taxon>
        <taxon>Eucarida</taxon>
        <taxon>Decapoda</taxon>
        <taxon>Pleocyemata</taxon>
        <taxon>Brachyura</taxon>
        <taxon>Eubrachyura</taxon>
        <taxon>Portunoidea</taxon>
        <taxon>Portunidae</taxon>
        <taxon>Portuninae</taxon>
        <taxon>Portunus</taxon>
    </lineage>
</organism>
<evidence type="ECO:0000256" key="1">
    <source>
        <dbReference type="SAM" id="MobiDB-lite"/>
    </source>
</evidence>
<protein>
    <submittedName>
        <fullName evidence="2">Uncharacterized protein</fullName>
    </submittedName>
</protein>
<proteinExistence type="predicted"/>
<dbReference type="Proteomes" id="UP000324222">
    <property type="component" value="Unassembled WGS sequence"/>
</dbReference>
<sequence length="69" mass="7595">MQTNTATSKSSTHATHTPTRLPCPPRLTERTKTRPESVSLPVRPSLIHPRLFICLSTHSATHPLNSSPL</sequence>